<evidence type="ECO:0000256" key="2">
    <source>
        <dbReference type="ARBA" id="ARBA00006464"/>
    </source>
</evidence>
<dbReference type="EMBL" id="JAAYEE010000277">
    <property type="protein sequence ID" value="NLW36646.1"/>
    <property type="molecule type" value="Genomic_DNA"/>
</dbReference>
<evidence type="ECO:0000256" key="4">
    <source>
        <dbReference type="ARBA" id="ARBA00022692"/>
    </source>
</evidence>
<feature type="region of interest" description="Disordered" evidence="7">
    <location>
        <begin position="1"/>
        <end position="23"/>
    </location>
</feature>
<feature type="domain" description="Bacterial sugar transferase" evidence="9">
    <location>
        <begin position="315"/>
        <end position="497"/>
    </location>
</feature>
<feature type="compositionally biased region" description="Basic and acidic residues" evidence="7">
    <location>
        <begin position="1"/>
        <end position="11"/>
    </location>
</feature>
<evidence type="ECO:0000256" key="6">
    <source>
        <dbReference type="ARBA" id="ARBA00023136"/>
    </source>
</evidence>
<dbReference type="AlphaFoldDB" id="A0A351U0R0"/>
<comment type="subcellular location">
    <subcellularLocation>
        <location evidence="1">Membrane</location>
        <topology evidence="1">Multi-pass membrane protein</topology>
    </subcellularLocation>
</comment>
<dbReference type="GO" id="GO:0016020">
    <property type="term" value="C:membrane"/>
    <property type="evidence" value="ECO:0007669"/>
    <property type="project" value="UniProtKB-SubCell"/>
</dbReference>
<dbReference type="InterPro" id="IPR017475">
    <property type="entry name" value="EPS_sugar_tfrase"/>
</dbReference>
<keyword evidence="5 8" id="KW-1133">Transmembrane helix</keyword>
<accession>A0A351U0R0</accession>
<feature type="transmembrane region" description="Helical" evidence="8">
    <location>
        <begin position="317"/>
        <end position="341"/>
    </location>
</feature>
<dbReference type="PANTHER" id="PTHR30576">
    <property type="entry name" value="COLANIC BIOSYNTHESIS UDP-GLUCOSE LIPID CARRIER TRANSFERASE"/>
    <property type="match status" value="1"/>
</dbReference>
<feature type="transmembrane region" description="Helical" evidence="8">
    <location>
        <begin position="54"/>
        <end position="77"/>
    </location>
</feature>
<name>A0A351U0R0_9BACT</name>
<feature type="transmembrane region" description="Helical" evidence="8">
    <location>
        <begin position="122"/>
        <end position="142"/>
    </location>
</feature>
<keyword evidence="6 8" id="KW-0472">Membrane</keyword>
<dbReference type="SUPFAM" id="SSF51735">
    <property type="entry name" value="NAD(P)-binding Rossmann-fold domains"/>
    <property type="match status" value="1"/>
</dbReference>
<feature type="transmembrane region" description="Helical" evidence="8">
    <location>
        <begin position="148"/>
        <end position="167"/>
    </location>
</feature>
<evidence type="ECO:0000256" key="8">
    <source>
        <dbReference type="SAM" id="Phobius"/>
    </source>
</evidence>
<evidence type="ECO:0000256" key="1">
    <source>
        <dbReference type="ARBA" id="ARBA00004141"/>
    </source>
</evidence>
<comment type="caution">
    <text evidence="10">The sequence shown here is derived from an EMBL/GenBank/DDBJ whole genome shotgun (WGS) entry which is preliminary data.</text>
</comment>
<dbReference type="InterPro" id="IPR036291">
    <property type="entry name" value="NAD(P)-bd_dom_sf"/>
</dbReference>
<dbReference type="Pfam" id="PF02397">
    <property type="entry name" value="Bac_transf"/>
    <property type="match status" value="1"/>
</dbReference>
<evidence type="ECO:0000256" key="5">
    <source>
        <dbReference type="ARBA" id="ARBA00022989"/>
    </source>
</evidence>
<evidence type="ECO:0000259" key="9">
    <source>
        <dbReference type="Pfam" id="PF02397"/>
    </source>
</evidence>
<feature type="compositionally biased region" description="Polar residues" evidence="7">
    <location>
        <begin position="12"/>
        <end position="23"/>
    </location>
</feature>
<dbReference type="STRING" id="909663.GCA_000512235_02738"/>
<dbReference type="NCBIfam" id="TIGR03013">
    <property type="entry name" value="EpsB_2"/>
    <property type="match status" value="1"/>
</dbReference>
<evidence type="ECO:0000256" key="7">
    <source>
        <dbReference type="SAM" id="MobiDB-lite"/>
    </source>
</evidence>
<gene>
    <name evidence="10" type="ORF">GXY80_14385</name>
</gene>
<evidence type="ECO:0000313" key="11">
    <source>
        <dbReference type="Proteomes" id="UP000777265"/>
    </source>
</evidence>
<keyword evidence="3 10" id="KW-0808">Transferase</keyword>
<comment type="similarity">
    <text evidence="2">Belongs to the bacterial sugar transferase family.</text>
</comment>
<evidence type="ECO:0000313" key="10">
    <source>
        <dbReference type="EMBL" id="NLW36646.1"/>
    </source>
</evidence>
<reference evidence="10" key="2">
    <citation type="submission" date="2020-01" db="EMBL/GenBank/DDBJ databases">
        <authorList>
            <person name="Campanaro S."/>
        </authorList>
    </citation>
    <scope>NUCLEOTIDE SEQUENCE</scope>
    <source>
        <strain evidence="10">AS06rmzACSIP_7</strain>
    </source>
</reference>
<dbReference type="InterPro" id="IPR003362">
    <property type="entry name" value="Bact_transf"/>
</dbReference>
<reference evidence="10" key="1">
    <citation type="journal article" date="2020" name="Biotechnol. Biofuels">
        <title>New insights from the biogas microbiome by comprehensive genome-resolved metagenomics of nearly 1600 species originating from multiple anaerobic digesters.</title>
        <authorList>
            <person name="Campanaro S."/>
            <person name="Treu L."/>
            <person name="Rodriguez-R L.M."/>
            <person name="Kovalovszki A."/>
            <person name="Ziels R.M."/>
            <person name="Maus I."/>
            <person name="Zhu X."/>
            <person name="Kougias P.G."/>
            <person name="Basile A."/>
            <person name="Luo G."/>
            <person name="Schluter A."/>
            <person name="Konstantinidis K.T."/>
            <person name="Angelidaki I."/>
        </authorList>
    </citation>
    <scope>NUCLEOTIDE SEQUENCE</scope>
    <source>
        <strain evidence="10">AS06rmzACSIP_7</strain>
    </source>
</reference>
<organism evidence="10 11">
    <name type="scientific">Syntrophorhabdus aromaticivorans</name>
    <dbReference type="NCBI Taxonomy" id="328301"/>
    <lineage>
        <taxon>Bacteria</taxon>
        <taxon>Pseudomonadati</taxon>
        <taxon>Thermodesulfobacteriota</taxon>
        <taxon>Syntrophorhabdia</taxon>
        <taxon>Syntrophorhabdales</taxon>
        <taxon>Syntrophorhabdaceae</taxon>
        <taxon>Syntrophorhabdus</taxon>
    </lineage>
</organism>
<proteinExistence type="inferred from homology"/>
<dbReference type="Proteomes" id="UP000777265">
    <property type="component" value="Unassembled WGS sequence"/>
</dbReference>
<dbReference type="GO" id="GO:0016780">
    <property type="term" value="F:phosphotransferase activity, for other substituted phosphate groups"/>
    <property type="evidence" value="ECO:0007669"/>
    <property type="project" value="TreeGrafter"/>
</dbReference>
<sequence>MENNARSRYDNHSGNGPTSLNSRVFANESGSVVAIPRRRESTGRSGGLSLGAPVYRWTLLIGDLALIILAGFLSGLARFGFLVNMPVSYTIASTITLVIYPSVFYIFDLYNMGRFFRSWETAYRSAIAVTLGGLCAVLMFYAVPYGQYGRGIMAIQMFFIWGLLNFWRWAFGFFFQKAVPKIPTLILGAGYCGRTIYELLKSPLSPYEIKGFLDDDPAKLGQEKSAVVMGTCDQLKEIARRVGANTAILAIPNNRSKKLIRNVLDARLQGMHIRDMADVYEQLTGRIPVRNIGDQWLLFTDGFYLLRKEYIQKLKRLMDFGVSGLLLALTAPAMVLIAIAVRIESSGPVFYQQVRVGKGEKPFTIYKFRSMRQDSERGGAQWAAERDPRTTRIGRILRLTHLDELPQMWNIFTGDMSIVGPRPERPEFVKMLEENIPYYAIRHSIRPGVTGWAQVNYRYGSSVEDSERKLEHDLYYVKNMSLLLDFKILLRTIGVVLLGDGAR</sequence>
<dbReference type="InterPro" id="IPR017464">
    <property type="entry name" value="Sugar_tfrase_EpsB_2"/>
</dbReference>
<dbReference type="Pfam" id="PF13727">
    <property type="entry name" value="CoA_binding_3"/>
    <property type="match status" value="1"/>
</dbReference>
<dbReference type="NCBIfam" id="TIGR03025">
    <property type="entry name" value="EPS_sugtrans"/>
    <property type="match status" value="1"/>
</dbReference>
<dbReference type="PANTHER" id="PTHR30576:SF0">
    <property type="entry name" value="UNDECAPRENYL-PHOSPHATE N-ACETYLGALACTOSAMINYL 1-PHOSPHATE TRANSFERASE-RELATED"/>
    <property type="match status" value="1"/>
</dbReference>
<protein>
    <submittedName>
        <fullName evidence="10">Sugar transferase</fullName>
    </submittedName>
</protein>
<evidence type="ECO:0000256" key="3">
    <source>
        <dbReference type="ARBA" id="ARBA00022679"/>
    </source>
</evidence>
<keyword evidence="4 8" id="KW-0812">Transmembrane</keyword>
<dbReference type="Gene3D" id="3.40.50.720">
    <property type="entry name" value="NAD(P)-binding Rossmann-like Domain"/>
    <property type="match status" value="1"/>
</dbReference>
<feature type="transmembrane region" description="Helical" evidence="8">
    <location>
        <begin position="89"/>
        <end position="110"/>
    </location>
</feature>